<comment type="caution">
    <text evidence="14">The sequence shown here is derived from an EMBL/GenBank/DDBJ whole genome shotgun (WGS) entry which is preliminary data.</text>
</comment>
<dbReference type="InterPro" id="IPR008988">
    <property type="entry name" value="Transcriptional_repressor_C"/>
</dbReference>
<dbReference type="SMART" id="SM00529">
    <property type="entry name" value="HTH_DTXR"/>
    <property type="match status" value="1"/>
</dbReference>
<dbReference type="GO" id="GO:0045892">
    <property type="term" value="P:negative regulation of DNA-templated transcription"/>
    <property type="evidence" value="ECO:0007669"/>
    <property type="project" value="TreeGrafter"/>
</dbReference>
<evidence type="ECO:0000256" key="4">
    <source>
        <dbReference type="ARBA" id="ARBA00022490"/>
    </source>
</evidence>
<dbReference type="PROSITE" id="PS50944">
    <property type="entry name" value="HTH_DTXR"/>
    <property type="match status" value="1"/>
</dbReference>
<evidence type="ECO:0000313" key="14">
    <source>
        <dbReference type="EMBL" id="OKL53548.1"/>
    </source>
</evidence>
<dbReference type="InterPro" id="IPR001367">
    <property type="entry name" value="Fe_dep_repressor"/>
</dbReference>
<gene>
    <name evidence="14" type="ORF">BSZ39_08905</name>
</gene>
<evidence type="ECO:0000256" key="9">
    <source>
        <dbReference type="ARBA" id="ARBA00023159"/>
    </source>
</evidence>
<dbReference type="EMBL" id="MQVR01000054">
    <property type="protein sequence ID" value="OKL53548.1"/>
    <property type="molecule type" value="Genomic_DNA"/>
</dbReference>
<dbReference type="Pfam" id="PF01325">
    <property type="entry name" value="Fe_dep_repress"/>
    <property type="match status" value="1"/>
</dbReference>
<comment type="similarity">
    <text evidence="2">Belongs to the DtxR/MntR family.</text>
</comment>
<keyword evidence="8" id="KW-0238">DNA-binding</keyword>
<keyword evidence="15" id="KW-1185">Reference proteome</keyword>
<name>A0A1Q5Q122_9ACTO</name>
<dbReference type="Proteomes" id="UP000185628">
    <property type="component" value="Unassembled WGS sequence"/>
</dbReference>
<evidence type="ECO:0000256" key="3">
    <source>
        <dbReference type="ARBA" id="ARBA00011738"/>
    </source>
</evidence>
<dbReference type="FunFam" id="1.10.60.10:FF:000004">
    <property type="entry name" value="DtxR family transcriptional regulator"/>
    <property type="match status" value="1"/>
</dbReference>
<evidence type="ECO:0000256" key="2">
    <source>
        <dbReference type="ARBA" id="ARBA00007871"/>
    </source>
</evidence>
<dbReference type="InterPro" id="IPR036388">
    <property type="entry name" value="WH-like_DNA-bd_sf"/>
</dbReference>
<dbReference type="AlphaFoldDB" id="A0A1Q5Q122"/>
<evidence type="ECO:0000256" key="5">
    <source>
        <dbReference type="ARBA" id="ARBA00022491"/>
    </source>
</evidence>
<dbReference type="Gene3D" id="1.10.10.10">
    <property type="entry name" value="Winged helix-like DNA-binding domain superfamily/Winged helix DNA-binding domain"/>
    <property type="match status" value="1"/>
</dbReference>
<evidence type="ECO:0000256" key="7">
    <source>
        <dbReference type="ARBA" id="ARBA00023015"/>
    </source>
</evidence>
<dbReference type="GO" id="GO:0046914">
    <property type="term" value="F:transition metal ion binding"/>
    <property type="evidence" value="ECO:0007669"/>
    <property type="project" value="InterPro"/>
</dbReference>
<dbReference type="SUPFAM" id="SSF46785">
    <property type="entry name" value="Winged helix' DNA-binding domain"/>
    <property type="match status" value="1"/>
</dbReference>
<protein>
    <recommendedName>
        <fullName evidence="12">Manganese transport regulator</fullName>
    </recommendedName>
</protein>
<evidence type="ECO:0000256" key="10">
    <source>
        <dbReference type="ARBA" id="ARBA00023163"/>
    </source>
</evidence>
<dbReference type="RefSeq" id="WP_073716990.1">
    <property type="nucleotide sequence ID" value="NZ_MQVR01000054.1"/>
</dbReference>
<dbReference type="InterPro" id="IPR050536">
    <property type="entry name" value="DtxR_MntR_Metal-Reg"/>
</dbReference>
<evidence type="ECO:0000259" key="13">
    <source>
        <dbReference type="PROSITE" id="PS50944"/>
    </source>
</evidence>
<dbReference type="OrthoDB" id="9791355at2"/>
<comment type="subunit">
    <text evidence="3">Homodimer.</text>
</comment>
<feature type="domain" description="HTH dtxR-type" evidence="13">
    <location>
        <begin position="1"/>
        <end position="68"/>
    </location>
</feature>
<keyword evidence="7" id="KW-0805">Transcription regulation</keyword>
<dbReference type="InterPro" id="IPR007167">
    <property type="entry name" value="Fe-transptr_FeoA-like"/>
</dbReference>
<evidence type="ECO:0000256" key="6">
    <source>
        <dbReference type="ARBA" id="ARBA00023004"/>
    </source>
</evidence>
<evidence type="ECO:0000256" key="8">
    <source>
        <dbReference type="ARBA" id="ARBA00023125"/>
    </source>
</evidence>
<evidence type="ECO:0000256" key="1">
    <source>
        <dbReference type="ARBA" id="ARBA00004496"/>
    </source>
</evidence>
<reference evidence="15" key="1">
    <citation type="submission" date="2016-12" db="EMBL/GenBank/DDBJ databases">
        <authorList>
            <person name="Meng X."/>
        </authorList>
    </citation>
    <scope>NUCLEOTIDE SEQUENCE [LARGE SCALE GENOMIC DNA]</scope>
    <source>
        <strain evidence="15">DSM 19116</strain>
    </source>
</reference>
<dbReference type="GO" id="GO:0003677">
    <property type="term" value="F:DNA binding"/>
    <property type="evidence" value="ECO:0007669"/>
    <property type="project" value="UniProtKB-KW"/>
</dbReference>
<dbReference type="InterPro" id="IPR038157">
    <property type="entry name" value="FeoA_core_dom"/>
</dbReference>
<keyword evidence="5" id="KW-0678">Repressor</keyword>
<dbReference type="Gene3D" id="2.30.30.90">
    <property type="match status" value="1"/>
</dbReference>
<dbReference type="InterPro" id="IPR036390">
    <property type="entry name" value="WH_DNA-bd_sf"/>
</dbReference>
<keyword evidence="4" id="KW-0963">Cytoplasm</keyword>
<comment type="subcellular location">
    <subcellularLocation>
        <location evidence="1">Cytoplasm</location>
    </subcellularLocation>
</comment>
<dbReference type="PANTHER" id="PTHR33238:SF11">
    <property type="entry name" value="TRANSCRIPTIONAL REGULATOR MNTR"/>
    <property type="match status" value="1"/>
</dbReference>
<dbReference type="InterPro" id="IPR022687">
    <property type="entry name" value="HTH_DTXR"/>
</dbReference>
<keyword evidence="6" id="KW-0408">Iron</keyword>
<evidence type="ECO:0000313" key="15">
    <source>
        <dbReference type="Proteomes" id="UP000185628"/>
    </source>
</evidence>
<sequence>MSPSELTSTTEDYLKVIWALNEWNDHPVTIGVLARSLSLAPSSVSETIKRLATQGLVIHEPYRGIRLSEDGESAAVTMIRRHRILETYLVRVFGYTWDEVHDEAENLEHGASERLIDAMAAALGDPCVDPHGDPIPRADGTIPCAGDAISLATLSPGSDAIVVRVSDAAPELLRWCDKAGLTLGAKVRVEQVISSAQLIEVAIADAPETVTLSLAAAGSVWVRP</sequence>
<organism evidence="14 15">
    <name type="scientific">Bowdeniella nasicola</name>
    <dbReference type="NCBI Taxonomy" id="208480"/>
    <lineage>
        <taxon>Bacteria</taxon>
        <taxon>Bacillati</taxon>
        <taxon>Actinomycetota</taxon>
        <taxon>Actinomycetes</taxon>
        <taxon>Actinomycetales</taxon>
        <taxon>Actinomycetaceae</taxon>
        <taxon>Bowdeniella</taxon>
    </lineage>
</organism>
<evidence type="ECO:0000256" key="11">
    <source>
        <dbReference type="ARBA" id="ARBA00023211"/>
    </source>
</evidence>
<dbReference type="GO" id="GO:0046983">
    <property type="term" value="F:protein dimerization activity"/>
    <property type="evidence" value="ECO:0007669"/>
    <property type="project" value="InterPro"/>
</dbReference>
<dbReference type="SUPFAM" id="SSF50037">
    <property type="entry name" value="C-terminal domain of transcriptional repressors"/>
    <property type="match status" value="1"/>
</dbReference>
<keyword evidence="11" id="KW-0464">Manganese</keyword>
<dbReference type="GO" id="GO:0005737">
    <property type="term" value="C:cytoplasm"/>
    <property type="evidence" value="ECO:0007669"/>
    <property type="project" value="UniProtKB-SubCell"/>
</dbReference>
<dbReference type="InterPro" id="IPR036421">
    <property type="entry name" value="Fe_dep_repressor_sf"/>
</dbReference>
<dbReference type="Gene3D" id="1.10.60.10">
    <property type="entry name" value="Iron dependent repressor, metal binding and dimerisation domain"/>
    <property type="match status" value="1"/>
</dbReference>
<keyword evidence="10" id="KW-0804">Transcription</keyword>
<dbReference type="Pfam" id="PF02742">
    <property type="entry name" value="Fe_dep_repr_C"/>
    <property type="match status" value="1"/>
</dbReference>
<keyword evidence="9" id="KW-0010">Activator</keyword>
<dbReference type="Pfam" id="PF04023">
    <property type="entry name" value="FeoA"/>
    <property type="match status" value="1"/>
</dbReference>
<dbReference type="GO" id="GO:0003700">
    <property type="term" value="F:DNA-binding transcription factor activity"/>
    <property type="evidence" value="ECO:0007669"/>
    <property type="project" value="InterPro"/>
</dbReference>
<dbReference type="STRING" id="208480.SAMN02910418_00736"/>
<evidence type="ECO:0000256" key="12">
    <source>
        <dbReference type="ARBA" id="ARBA00032593"/>
    </source>
</evidence>
<dbReference type="SMART" id="SM00899">
    <property type="entry name" value="FeoA"/>
    <property type="match status" value="1"/>
</dbReference>
<dbReference type="PANTHER" id="PTHR33238">
    <property type="entry name" value="IRON (METAL) DEPENDENT REPRESSOR, DTXR FAMILY"/>
    <property type="match status" value="1"/>
</dbReference>
<proteinExistence type="inferred from homology"/>
<accession>A0A1Q5Q122</accession>
<dbReference type="InterPro" id="IPR022689">
    <property type="entry name" value="Iron_dep_repressor"/>
</dbReference>
<dbReference type="SUPFAM" id="SSF47979">
    <property type="entry name" value="Iron-dependent repressor protein, dimerization domain"/>
    <property type="match status" value="1"/>
</dbReference>